<evidence type="ECO:0000256" key="1">
    <source>
        <dbReference type="SAM" id="MobiDB-lite"/>
    </source>
</evidence>
<gene>
    <name evidence="3" type="ORF">TWF481_002026</name>
</gene>
<dbReference type="PANTHER" id="PTHR35040:SF7">
    <property type="entry name" value="FIBRONECTIN TYPE-III DOMAIN-CONTAINING PROTEIN-RELATED"/>
    <property type="match status" value="1"/>
</dbReference>
<protein>
    <recommendedName>
        <fullName evidence="5">Spherulin-4</fullName>
    </recommendedName>
</protein>
<feature type="region of interest" description="Disordered" evidence="1">
    <location>
        <begin position="410"/>
        <end position="451"/>
    </location>
</feature>
<evidence type="ECO:0008006" key="5">
    <source>
        <dbReference type="Google" id="ProtNLM"/>
    </source>
</evidence>
<dbReference type="AlphaFoldDB" id="A0AAV9VUW1"/>
<feature type="transmembrane region" description="Helical" evidence="2">
    <location>
        <begin position="91"/>
        <end position="109"/>
    </location>
</feature>
<evidence type="ECO:0000313" key="3">
    <source>
        <dbReference type="EMBL" id="KAK6495997.1"/>
    </source>
</evidence>
<accession>A0AAV9VUW1</accession>
<name>A0AAV9VUW1_9PEZI</name>
<dbReference type="InterPro" id="IPR021986">
    <property type="entry name" value="Spherulin4"/>
</dbReference>
<feature type="compositionally biased region" description="Basic residues" evidence="1">
    <location>
        <begin position="432"/>
        <end position="451"/>
    </location>
</feature>
<reference evidence="3 4" key="1">
    <citation type="submission" date="2023-08" db="EMBL/GenBank/DDBJ databases">
        <authorList>
            <person name="Palmer J.M."/>
        </authorList>
    </citation>
    <scope>NUCLEOTIDE SEQUENCE [LARGE SCALE GENOMIC DNA]</scope>
    <source>
        <strain evidence="3 4">TWF481</strain>
    </source>
</reference>
<dbReference type="PANTHER" id="PTHR35040">
    <property type="match status" value="1"/>
</dbReference>
<organism evidence="3 4">
    <name type="scientific">Arthrobotrys musiformis</name>
    <dbReference type="NCBI Taxonomy" id="47236"/>
    <lineage>
        <taxon>Eukaryota</taxon>
        <taxon>Fungi</taxon>
        <taxon>Dikarya</taxon>
        <taxon>Ascomycota</taxon>
        <taxon>Pezizomycotina</taxon>
        <taxon>Orbiliomycetes</taxon>
        <taxon>Orbiliales</taxon>
        <taxon>Orbiliaceae</taxon>
        <taxon>Arthrobotrys</taxon>
    </lineage>
</organism>
<feature type="compositionally biased region" description="Basic and acidic residues" evidence="1">
    <location>
        <begin position="9"/>
        <end position="22"/>
    </location>
</feature>
<dbReference type="EMBL" id="JAVHJL010000011">
    <property type="protein sequence ID" value="KAK6495997.1"/>
    <property type="molecule type" value="Genomic_DNA"/>
</dbReference>
<feature type="region of interest" description="Disordered" evidence="1">
    <location>
        <begin position="1"/>
        <end position="22"/>
    </location>
</feature>
<proteinExistence type="predicted"/>
<keyword evidence="2" id="KW-0472">Membrane</keyword>
<evidence type="ECO:0000313" key="4">
    <source>
        <dbReference type="Proteomes" id="UP001370758"/>
    </source>
</evidence>
<feature type="compositionally biased region" description="Low complexity" evidence="1">
    <location>
        <begin position="410"/>
        <end position="431"/>
    </location>
</feature>
<keyword evidence="2" id="KW-1133">Transmembrane helix</keyword>
<dbReference type="Pfam" id="PF12138">
    <property type="entry name" value="Spherulin4"/>
    <property type="match status" value="1"/>
</dbReference>
<sequence length="451" mass="49612">MAASPISSIHDKRENQQRDPRAVEKDHFSFMLKPQGNWVPEKCYYGRNPTHLRKDSDLIQSGACPEEINGQLSYHRCQNCSSCGRLRRLNYGLSGFIGVIVLLLGYFLFHTAGVDAQHRAGISNSLPKEGNLHMSIFQEQRSTLHERAVSSDQTNIIIPAYFGPEDAASWGKVISSISKFHKVLGFTIIINPSNGPGTTDEVARYSTLIETLAKYSNVNIIGYVHQSWGERDISSDVNTWISYFPGKLDGFFLDEMPSIKSTSNLSAVSSNNAFIRNKSKSDFRNNRSPLIVQNPGTEVDSSFYSLSPTQDVTIILENKDDYLSECASLDRGSANQAPSSLGMILLSVTDSEMESAVKTMLSYARYIFATGYDEDVAYTGVASTWGTFVSAAYKYGGTGSSQKITTTARVTTTKKATATKTKSKAKGSSSRSTKRRFPTTAARRKQTSSGS</sequence>
<evidence type="ECO:0000256" key="2">
    <source>
        <dbReference type="SAM" id="Phobius"/>
    </source>
</evidence>
<comment type="caution">
    <text evidence="3">The sequence shown here is derived from an EMBL/GenBank/DDBJ whole genome shotgun (WGS) entry which is preliminary data.</text>
</comment>
<dbReference type="Proteomes" id="UP001370758">
    <property type="component" value="Unassembled WGS sequence"/>
</dbReference>
<keyword evidence="2" id="KW-0812">Transmembrane</keyword>
<keyword evidence="4" id="KW-1185">Reference proteome</keyword>